<comment type="caution">
    <text evidence="5">The sequence shown here is derived from an EMBL/GenBank/DDBJ whole genome shotgun (WGS) entry which is preliminary data.</text>
</comment>
<dbReference type="PRINTS" id="PR00469">
    <property type="entry name" value="PNDRDTASEII"/>
</dbReference>
<comment type="similarity">
    <text evidence="1">Belongs to the class-II pyridine nucleotide-disulfide oxidoreductase family.</text>
</comment>
<reference evidence="5 6" key="1">
    <citation type="submission" date="2023-10" db="EMBL/GenBank/DDBJ databases">
        <title>Draft genome sequence of Xylaria bambusicola isolate GMP-LS, the root and basal stem rot pathogen of sugarcane in Indonesia.</title>
        <authorList>
            <person name="Selvaraj P."/>
            <person name="Muralishankar V."/>
            <person name="Muruganantham S."/>
            <person name="Sp S."/>
            <person name="Haryani S."/>
            <person name="Lau K.J.X."/>
            <person name="Naqvi N.I."/>
        </authorList>
    </citation>
    <scope>NUCLEOTIDE SEQUENCE [LARGE SCALE GENOMIC DNA]</scope>
    <source>
        <strain evidence="5">GMP-LS</strain>
    </source>
</reference>
<evidence type="ECO:0000313" key="6">
    <source>
        <dbReference type="Proteomes" id="UP001305414"/>
    </source>
</evidence>
<dbReference type="EMBL" id="JAWHQM010000098">
    <property type="protein sequence ID" value="KAK5637212.1"/>
    <property type="molecule type" value="Genomic_DNA"/>
</dbReference>
<dbReference type="GO" id="GO:0016491">
    <property type="term" value="F:oxidoreductase activity"/>
    <property type="evidence" value="ECO:0007669"/>
    <property type="project" value="UniProtKB-KW"/>
</dbReference>
<dbReference type="InterPro" id="IPR036188">
    <property type="entry name" value="FAD/NAD-bd_sf"/>
</dbReference>
<dbReference type="Pfam" id="PF07992">
    <property type="entry name" value="Pyr_redox_2"/>
    <property type="match status" value="1"/>
</dbReference>
<dbReference type="InterPro" id="IPR050097">
    <property type="entry name" value="Ferredoxin-NADP_redctase_2"/>
</dbReference>
<dbReference type="InterPro" id="IPR023753">
    <property type="entry name" value="FAD/NAD-binding_dom"/>
</dbReference>
<evidence type="ECO:0000256" key="1">
    <source>
        <dbReference type="ARBA" id="ARBA00009333"/>
    </source>
</evidence>
<evidence type="ECO:0000259" key="4">
    <source>
        <dbReference type="Pfam" id="PF07992"/>
    </source>
</evidence>
<dbReference type="Proteomes" id="UP001305414">
    <property type="component" value="Unassembled WGS sequence"/>
</dbReference>
<keyword evidence="3" id="KW-0560">Oxidoreductase</keyword>
<dbReference type="SUPFAM" id="SSF51905">
    <property type="entry name" value="FAD/NAD(P)-binding domain"/>
    <property type="match status" value="1"/>
</dbReference>
<evidence type="ECO:0000256" key="2">
    <source>
        <dbReference type="ARBA" id="ARBA00022630"/>
    </source>
</evidence>
<organism evidence="5 6">
    <name type="scientific">Xylaria bambusicola</name>
    <dbReference type="NCBI Taxonomy" id="326684"/>
    <lineage>
        <taxon>Eukaryota</taxon>
        <taxon>Fungi</taxon>
        <taxon>Dikarya</taxon>
        <taxon>Ascomycota</taxon>
        <taxon>Pezizomycotina</taxon>
        <taxon>Sordariomycetes</taxon>
        <taxon>Xylariomycetidae</taxon>
        <taxon>Xylariales</taxon>
        <taxon>Xylariaceae</taxon>
        <taxon>Xylaria</taxon>
    </lineage>
</organism>
<protein>
    <recommendedName>
        <fullName evidence="4">FAD/NAD(P)-binding domain-containing protein</fullName>
    </recommendedName>
</protein>
<dbReference type="PANTHER" id="PTHR48105">
    <property type="entry name" value="THIOREDOXIN REDUCTASE 1-RELATED-RELATED"/>
    <property type="match status" value="1"/>
</dbReference>
<dbReference type="GO" id="GO:0097237">
    <property type="term" value="P:cellular response to toxic substance"/>
    <property type="evidence" value="ECO:0007669"/>
    <property type="project" value="UniProtKB-ARBA"/>
</dbReference>
<dbReference type="Gene3D" id="3.50.50.60">
    <property type="entry name" value="FAD/NAD(P)-binding domain"/>
    <property type="match status" value="1"/>
</dbReference>
<proteinExistence type="inferred from homology"/>
<name>A0AAN7UW29_9PEZI</name>
<sequence length="74" mass="7942">MHSKVVIIGSGPAAHTAAIYLARAQLNPVLYEGFVANGIAAGGQLTTTTEIENFPGFPTPIRGEILMVRSDWRF</sequence>
<gene>
    <name evidence="5" type="ORF">RRF57_012924</name>
</gene>
<dbReference type="AlphaFoldDB" id="A0AAN7UW29"/>
<accession>A0AAN7UW29</accession>
<evidence type="ECO:0000313" key="5">
    <source>
        <dbReference type="EMBL" id="KAK5637212.1"/>
    </source>
</evidence>
<evidence type="ECO:0000256" key="3">
    <source>
        <dbReference type="ARBA" id="ARBA00023002"/>
    </source>
</evidence>
<feature type="domain" description="FAD/NAD(P)-binding" evidence="4">
    <location>
        <begin position="4"/>
        <end position="61"/>
    </location>
</feature>
<keyword evidence="2" id="KW-0285">Flavoprotein</keyword>
<keyword evidence="6" id="KW-1185">Reference proteome</keyword>